<organism evidence="1 2">
    <name type="scientific">candidate division MSBL1 archaeon SCGC-AAA259E17</name>
    <dbReference type="NCBI Taxonomy" id="1698263"/>
    <lineage>
        <taxon>Archaea</taxon>
        <taxon>Methanobacteriati</taxon>
        <taxon>Methanobacteriota</taxon>
        <taxon>candidate division MSBL1</taxon>
    </lineage>
</organism>
<protein>
    <submittedName>
        <fullName evidence="1">Uncharacterized protein</fullName>
    </submittedName>
</protein>
<evidence type="ECO:0000313" key="1">
    <source>
        <dbReference type="EMBL" id="KXA93433.1"/>
    </source>
</evidence>
<comment type="caution">
    <text evidence="1">The sequence shown here is derived from an EMBL/GenBank/DDBJ whole genome shotgun (WGS) entry which is preliminary data.</text>
</comment>
<reference evidence="1 2" key="1">
    <citation type="journal article" date="2016" name="Sci. Rep.">
        <title>Metabolic traits of an uncultured archaeal lineage -MSBL1- from brine pools of the Red Sea.</title>
        <authorList>
            <person name="Mwirichia R."/>
            <person name="Alam I."/>
            <person name="Rashid M."/>
            <person name="Vinu M."/>
            <person name="Ba-Alawi W."/>
            <person name="Anthony Kamau A."/>
            <person name="Kamanda Ngugi D."/>
            <person name="Goker M."/>
            <person name="Klenk H.P."/>
            <person name="Bajic V."/>
            <person name="Stingl U."/>
        </authorList>
    </citation>
    <scope>NUCLEOTIDE SEQUENCE [LARGE SCALE GENOMIC DNA]</scope>
    <source>
        <strain evidence="1">SCGC-AAA259E17</strain>
    </source>
</reference>
<sequence length="73" mass="8403">MGESRPTTHPSRRMVKMETGEIEKQKVATAVGYGEEGRREEIKNQGIDHLGKHDPRILKKIARERILYKGTRC</sequence>
<dbReference type="AlphaFoldDB" id="A0A133UGT3"/>
<name>A0A133UGT3_9EURY</name>
<keyword evidence="2" id="KW-1185">Reference proteome</keyword>
<dbReference type="EMBL" id="LHXN01000005">
    <property type="protein sequence ID" value="KXA93433.1"/>
    <property type="molecule type" value="Genomic_DNA"/>
</dbReference>
<dbReference type="Proteomes" id="UP000070373">
    <property type="component" value="Unassembled WGS sequence"/>
</dbReference>
<proteinExistence type="predicted"/>
<gene>
    <name evidence="1" type="ORF">AKJ64_00570</name>
</gene>
<accession>A0A133UGT3</accession>
<evidence type="ECO:0000313" key="2">
    <source>
        <dbReference type="Proteomes" id="UP000070373"/>
    </source>
</evidence>